<dbReference type="AlphaFoldDB" id="A0A0N8T369"/>
<evidence type="ECO:0000313" key="5">
    <source>
        <dbReference type="EMBL" id="KPY84760.1"/>
    </source>
</evidence>
<feature type="active site" evidence="1">
    <location>
        <position position="192"/>
    </location>
</feature>
<dbReference type="Proteomes" id="UP001610657">
    <property type="component" value="Unassembled WGS sequence"/>
</dbReference>
<feature type="domain" description="Fido" evidence="4">
    <location>
        <begin position="110"/>
        <end position="261"/>
    </location>
</feature>
<comment type="caution">
    <text evidence="5">The sequence shown here is derived from an EMBL/GenBank/DDBJ whole genome shotgun (WGS) entry which is preliminary data.</text>
</comment>
<dbReference type="EMBL" id="JAVCQK010000021">
    <property type="protein sequence ID" value="MFH7518068.1"/>
    <property type="molecule type" value="Genomic_DNA"/>
</dbReference>
<dbReference type="PANTHER" id="PTHR13504:SF38">
    <property type="entry name" value="FIDO DOMAIN-CONTAINING PROTEIN"/>
    <property type="match status" value="1"/>
</dbReference>
<dbReference type="PATRIC" id="fig|129140.3.peg.3006"/>
<dbReference type="InterPro" id="IPR040198">
    <property type="entry name" value="Fido_containing"/>
</dbReference>
<dbReference type="GO" id="GO:0005524">
    <property type="term" value="F:ATP binding"/>
    <property type="evidence" value="ECO:0007669"/>
    <property type="project" value="UniProtKB-KW"/>
</dbReference>
<dbReference type="PROSITE" id="PS51459">
    <property type="entry name" value="FIDO"/>
    <property type="match status" value="1"/>
</dbReference>
<evidence type="ECO:0000313" key="8">
    <source>
        <dbReference type="Proteomes" id="UP001610657"/>
    </source>
</evidence>
<evidence type="ECO:0000313" key="6">
    <source>
        <dbReference type="EMBL" id="MFH7518068.1"/>
    </source>
</evidence>
<sequence length="384" mass="43332">MPTFTHHDLVLLNPSFDSDLVDVLSELEHLRRLRLEGDTPPQVFYQLKSLFHALESLGSARIEGNHTTLADYIDSKVGGKARATDQLREVANIERAMDYLEQIMTPGAVLTEQTIRELHAMTADDLVREGDRTPGAYRNGGVQISQSDHLPPDFIQVQAYMQELVDFVNREDSPKYDLMKVALAHHRFGWIHPFGNGNGRVVRLLTYALLIKYGFNVSTGGCVLNPTAVFCNDRERYYAMLAKADKGTKEGLEEWCTYVLQGIRDEAEKVDRLTDYAYLTKCILVPAVAFAREREWITETEESVLSAAIKLKIVKSADVAKVLPRQSSNQRTYLIRKLVDQGMLLPLSAGARQYTIGFSNNYLIRGVIKSLRDQGFIPEPLEKP</sequence>
<dbReference type="InterPro" id="IPR003812">
    <property type="entry name" value="Fido"/>
</dbReference>
<dbReference type="Gene3D" id="1.10.3290.10">
    <property type="entry name" value="Fido-like domain"/>
    <property type="match status" value="1"/>
</dbReference>
<dbReference type="RefSeq" id="WP_055006260.1">
    <property type="nucleotide sequence ID" value="NZ_CP092923.1"/>
</dbReference>
<proteinExistence type="predicted"/>
<protein>
    <submittedName>
        <fullName evidence="6">Fic family protein</fullName>
    </submittedName>
    <submittedName>
        <fullName evidence="5">Filamentation induced by cAMP protein Fic</fullName>
    </submittedName>
</protein>
<dbReference type="GeneID" id="96221397"/>
<dbReference type="SUPFAM" id="SSF140931">
    <property type="entry name" value="Fic-like"/>
    <property type="match status" value="1"/>
</dbReference>
<feature type="site" description="Important for autoinhibition of adenylyltransferase activity" evidence="3">
    <location>
        <position position="63"/>
    </location>
</feature>
<reference evidence="6 8" key="2">
    <citation type="submission" date="2023-08" db="EMBL/GenBank/DDBJ databases">
        <title>Genomic and mutational analysis of Pseudomonas syringae pv. tagetis EB037 pathogenicity on sunflower.</title>
        <authorList>
            <person name="Maul J.E."/>
        </authorList>
    </citation>
    <scope>NUCLEOTIDE SEQUENCE [LARGE SCALE GENOMIC DNA]</scope>
    <source>
        <strain evidence="6 8">EB037_T1</strain>
    </source>
</reference>
<evidence type="ECO:0000256" key="2">
    <source>
        <dbReference type="PIRSR" id="PIRSR640198-2"/>
    </source>
</evidence>
<gene>
    <name evidence="5" type="ORF">ALO44_02335</name>
    <name evidence="6" type="ORF">RA271_23200</name>
</gene>
<dbReference type="Proteomes" id="UP000050474">
    <property type="component" value="Unassembled WGS sequence"/>
</dbReference>
<dbReference type="InterPro" id="IPR036597">
    <property type="entry name" value="Fido-like_dom_sf"/>
</dbReference>
<evidence type="ECO:0000259" key="4">
    <source>
        <dbReference type="PROSITE" id="PS51459"/>
    </source>
</evidence>
<name>A0A0N8T369_9PSED</name>
<dbReference type="STRING" id="129140.ALO44_02335"/>
<keyword evidence="8" id="KW-1185">Reference proteome</keyword>
<evidence type="ECO:0000256" key="3">
    <source>
        <dbReference type="PIRSR" id="PIRSR640198-3"/>
    </source>
</evidence>
<organism evidence="5 7">
    <name type="scientific">Pseudomonas syringae pv. tagetis</name>
    <dbReference type="NCBI Taxonomy" id="129140"/>
    <lineage>
        <taxon>Bacteria</taxon>
        <taxon>Pseudomonadati</taxon>
        <taxon>Pseudomonadota</taxon>
        <taxon>Gammaproteobacteria</taxon>
        <taxon>Pseudomonadales</taxon>
        <taxon>Pseudomonadaceae</taxon>
        <taxon>Pseudomonas</taxon>
    </lineage>
</organism>
<keyword evidence="2" id="KW-0547">Nucleotide-binding</keyword>
<keyword evidence="2" id="KW-0067">ATP-binding</keyword>
<dbReference type="Pfam" id="PF02661">
    <property type="entry name" value="Fic"/>
    <property type="match status" value="1"/>
</dbReference>
<accession>A0A0N8T369</accession>
<dbReference type="EMBL" id="LJRM01000124">
    <property type="protein sequence ID" value="KPY84760.1"/>
    <property type="molecule type" value="Genomic_DNA"/>
</dbReference>
<evidence type="ECO:0000256" key="1">
    <source>
        <dbReference type="PIRSR" id="PIRSR640198-1"/>
    </source>
</evidence>
<dbReference type="PANTHER" id="PTHR13504">
    <property type="entry name" value="FIDO DOMAIN-CONTAINING PROTEIN DDB_G0283145"/>
    <property type="match status" value="1"/>
</dbReference>
<feature type="binding site" evidence="2">
    <location>
        <begin position="237"/>
        <end position="238"/>
    </location>
    <ligand>
        <name>ATP</name>
        <dbReference type="ChEBI" id="CHEBI:30616"/>
    </ligand>
</feature>
<reference evidence="5 7" key="1">
    <citation type="submission" date="2015-09" db="EMBL/GenBank/DDBJ databases">
        <title>Genome announcement of multiple Pseudomonas syringae strains.</title>
        <authorList>
            <person name="Thakur S."/>
            <person name="Wang P.W."/>
            <person name="Gong Y."/>
            <person name="Weir B.S."/>
            <person name="Guttman D.S."/>
        </authorList>
    </citation>
    <scope>NUCLEOTIDE SEQUENCE [LARGE SCALE GENOMIC DNA]</scope>
    <source>
        <strain evidence="5 7">ICMP4091</strain>
    </source>
</reference>
<evidence type="ECO:0000313" key="7">
    <source>
        <dbReference type="Proteomes" id="UP000050474"/>
    </source>
</evidence>